<dbReference type="Gene3D" id="3.40.50.300">
    <property type="entry name" value="P-loop containing nucleotide triphosphate hydrolases"/>
    <property type="match status" value="1"/>
</dbReference>
<proteinExistence type="predicted"/>
<dbReference type="Proteomes" id="UP000018144">
    <property type="component" value="Unassembled WGS sequence"/>
</dbReference>
<reference evidence="3 4" key="1">
    <citation type="journal article" date="2013" name="PLoS Genet.">
        <title>The genome and development-dependent transcriptomes of Pyronema confluens: a window into fungal evolution.</title>
        <authorList>
            <person name="Traeger S."/>
            <person name="Altegoer F."/>
            <person name="Freitag M."/>
            <person name="Gabaldon T."/>
            <person name="Kempken F."/>
            <person name="Kumar A."/>
            <person name="Marcet-Houben M."/>
            <person name="Poggeler S."/>
            <person name="Stajich J.E."/>
            <person name="Nowrousian M."/>
        </authorList>
    </citation>
    <scope>NUCLEOTIDE SEQUENCE [LARGE SCALE GENOMIC DNA]</scope>
    <source>
        <strain evidence="4">CBS 100304</strain>
        <tissue evidence="3">Vegetative mycelium</tissue>
    </source>
</reference>
<dbReference type="eggNOG" id="KOG0742">
    <property type="taxonomic scope" value="Eukaryota"/>
</dbReference>
<protein>
    <submittedName>
        <fullName evidence="3">Similar to Lon protease homolog acc. no. Q5UPT0</fullName>
    </submittedName>
</protein>
<dbReference type="InterPro" id="IPR003593">
    <property type="entry name" value="AAA+_ATPase"/>
</dbReference>
<feature type="compositionally biased region" description="Low complexity" evidence="1">
    <location>
        <begin position="116"/>
        <end position="141"/>
    </location>
</feature>
<dbReference type="InterPro" id="IPR054289">
    <property type="entry name" value="DUF7025"/>
</dbReference>
<dbReference type="SUPFAM" id="SSF52540">
    <property type="entry name" value="P-loop containing nucleoside triphosphate hydrolases"/>
    <property type="match status" value="1"/>
</dbReference>
<sequence length="1056" mass="118418">MTESTSSSTAHTEPDTVAAILSKTSEEQHSAPPPSSKVNLSLEQYNEIYERFQKQLHEQFEQHLEQEFAKYIANVSDPAITEEHEQPTHVNECDAGTDITWPASIEQLGETDGDASDSNSDAGLTTTTTSSGAGSSVGSSTIRRVTARSKDNDTTLAVANKNSSSNGLHLVNGKSLSQVVSEQNVSRAFKEAFKEVLDNATTPADDTDEGWNATNTDDADCESEGEKRKICSSNRLQESSKRLESIKKVDNLYRRRPATKPSLPIPESLIKALPRDTVNQLSALAKVMVDTGLPGTKRTAKLAYVPAKEKECTKEEEVKVPRIRGSKLEYKRMDELYNKERHDYYLTDTTTDKKSSDDVWEEYSFIVRRTFNWKNEYQKTMIDIKSEELVSVLRKVMRDVRMINLSVDKPVLEPNLLFNYLPDFQEVLQKEKEQPEDVQNKKKIDHLDVLINYLLEDYAPITKVLYPLLEEDRITFDHLWAVFRPGTIIHTLCPGTNEPMCLKLDWGSSKNDFKKGTWFQLDCSYIDYDGKAFGEAKATVKIPEFVGVKRIDALPAFPLARHPEVEAMREKLISRGRKFGTYSGAHYKYYEGMAYFRTQEGITKVNVRSRIMVDSLTFRKMNPGCGVRVSNPEDSDSDEDFGTPSNSTSPWKSAPAEANHMDSIIGSAPSLSYKVTSFGIQLVRSDAKKERKTGVSLDPKDMTVEQLLICSPTIPGFSLGDKIYLQFAVENIRDIVFNKTAFDSLVLPEKKKSIVKALVETHTKNKQGKKPGIDDIIKGKGQGLVVVLHGRPGVGKTLTAEGISESLQLPLYMIGTSQLSTSPEKLDAQLTKILEVAHGWGAVLLLDEADVFLERRSVHDIHRNALVCVFLRQLEYFQGILFMTTNRMNFYPTLENQLTILGVETFDEAFQSRIHIALRYSDLDSKARHAVWTQFLDMVSHEEVTLALENSSNASPDASEKTATETTVEIVSPDCDTAVATVKPRKILTQEQLNVLSRKNLNGRQIKNIVRTAQALAYSMGEDLSLKHIMEVLEVTEEFEHDLKGTGQIDGMMSYA</sequence>
<feature type="region of interest" description="Disordered" evidence="1">
    <location>
        <begin position="109"/>
        <end position="148"/>
    </location>
</feature>
<keyword evidence="4" id="KW-1185">Reference proteome</keyword>
<dbReference type="Pfam" id="PF22942">
    <property type="entry name" value="DUF7025"/>
    <property type="match status" value="1"/>
</dbReference>
<evidence type="ECO:0000313" key="4">
    <source>
        <dbReference type="Proteomes" id="UP000018144"/>
    </source>
</evidence>
<dbReference type="OrthoDB" id="10042665at2759"/>
<feature type="region of interest" description="Disordered" evidence="1">
    <location>
        <begin position="624"/>
        <end position="655"/>
    </location>
</feature>
<dbReference type="PANTHER" id="PTHR46411">
    <property type="entry name" value="FAMILY ATPASE, PUTATIVE-RELATED"/>
    <property type="match status" value="1"/>
</dbReference>
<keyword evidence="3" id="KW-0645">Protease</keyword>
<name>U4LVR4_PYROM</name>
<dbReference type="InterPro" id="IPR003959">
    <property type="entry name" value="ATPase_AAA_core"/>
</dbReference>
<evidence type="ECO:0000259" key="2">
    <source>
        <dbReference type="SMART" id="SM00382"/>
    </source>
</evidence>
<gene>
    <name evidence="3" type="ORF">PCON_04304</name>
</gene>
<dbReference type="GO" id="GO:0016887">
    <property type="term" value="F:ATP hydrolysis activity"/>
    <property type="evidence" value="ECO:0007669"/>
    <property type="project" value="InterPro"/>
</dbReference>
<dbReference type="GO" id="GO:0005524">
    <property type="term" value="F:ATP binding"/>
    <property type="evidence" value="ECO:0007669"/>
    <property type="project" value="InterPro"/>
</dbReference>
<organism evidence="3 4">
    <name type="scientific">Pyronema omphalodes (strain CBS 100304)</name>
    <name type="common">Pyronema confluens</name>
    <dbReference type="NCBI Taxonomy" id="1076935"/>
    <lineage>
        <taxon>Eukaryota</taxon>
        <taxon>Fungi</taxon>
        <taxon>Dikarya</taxon>
        <taxon>Ascomycota</taxon>
        <taxon>Pezizomycotina</taxon>
        <taxon>Pezizomycetes</taxon>
        <taxon>Pezizales</taxon>
        <taxon>Pyronemataceae</taxon>
        <taxon>Pyronema</taxon>
    </lineage>
</organism>
<dbReference type="Pfam" id="PF00004">
    <property type="entry name" value="AAA"/>
    <property type="match status" value="1"/>
</dbReference>
<keyword evidence="3" id="KW-0378">Hydrolase</keyword>
<dbReference type="SMART" id="SM00382">
    <property type="entry name" value="AAA"/>
    <property type="match status" value="1"/>
</dbReference>
<evidence type="ECO:0000256" key="1">
    <source>
        <dbReference type="SAM" id="MobiDB-lite"/>
    </source>
</evidence>
<evidence type="ECO:0000313" key="3">
    <source>
        <dbReference type="EMBL" id="CCX34787.1"/>
    </source>
</evidence>
<dbReference type="GO" id="GO:0008233">
    <property type="term" value="F:peptidase activity"/>
    <property type="evidence" value="ECO:0007669"/>
    <property type="project" value="UniProtKB-KW"/>
</dbReference>
<dbReference type="STRING" id="1076935.U4LVR4"/>
<dbReference type="InterPro" id="IPR027417">
    <property type="entry name" value="P-loop_NTPase"/>
</dbReference>
<accession>U4LVR4</accession>
<dbReference type="EMBL" id="HF936631">
    <property type="protein sequence ID" value="CCX34787.1"/>
    <property type="molecule type" value="Genomic_DNA"/>
</dbReference>
<feature type="domain" description="AAA+ ATPase" evidence="2">
    <location>
        <begin position="782"/>
        <end position="904"/>
    </location>
</feature>
<feature type="region of interest" description="Disordered" evidence="1">
    <location>
        <begin position="1"/>
        <end position="39"/>
    </location>
</feature>
<feature type="compositionally biased region" description="Low complexity" evidence="1">
    <location>
        <begin position="1"/>
        <end position="11"/>
    </location>
</feature>
<dbReference type="PANTHER" id="PTHR46411:SF1">
    <property type="entry name" value="FAMILY ATPASE, PUTATIVE (AFU_ORTHOLOGUE AFUA_7G05752)-RELATED"/>
    <property type="match status" value="1"/>
</dbReference>
<feature type="region of interest" description="Disordered" evidence="1">
    <location>
        <begin position="200"/>
        <end position="236"/>
    </location>
</feature>
<dbReference type="GO" id="GO:0006508">
    <property type="term" value="P:proteolysis"/>
    <property type="evidence" value="ECO:0007669"/>
    <property type="project" value="UniProtKB-KW"/>
</dbReference>
<dbReference type="AlphaFoldDB" id="U4LVR4"/>